<sequence>MKRKKFLALALAGAALTASLTACTPLDAAELVYDSIFGGGSSSTGSTGSTAEDAENRVVAVGVADHFMKSSPNAVVSYGVSELTSTIRPAFTPDWFQRNGEGNISGLNRNFPIAADQTLDGFLSDSLNAYEQSNFLSFFAFDSTGMSASEQAARFNNIDLVPSVTVCAVAVSPSANTKLRVGVCHKTVAGREYCLVVVVRAR</sequence>
<dbReference type="RefSeq" id="WP_158401802.1">
    <property type="nucleotide sequence ID" value="NZ_PRLB01000020.1"/>
</dbReference>
<proteinExistence type="predicted"/>
<gene>
    <name evidence="2" type="ORF">C4N26_14095</name>
</gene>
<name>A0A329TLQ6_9FIRM</name>
<feature type="signal peptide" evidence="1">
    <location>
        <begin position="1"/>
        <end position="28"/>
    </location>
</feature>
<evidence type="ECO:0000256" key="1">
    <source>
        <dbReference type="SAM" id="SignalP"/>
    </source>
</evidence>
<evidence type="ECO:0000313" key="3">
    <source>
        <dbReference type="Proteomes" id="UP000251144"/>
    </source>
</evidence>
<evidence type="ECO:0000313" key="2">
    <source>
        <dbReference type="EMBL" id="RAW50412.1"/>
    </source>
</evidence>
<feature type="chain" id="PRO_5016415922" evidence="1">
    <location>
        <begin position="29"/>
        <end position="202"/>
    </location>
</feature>
<reference evidence="2 3" key="1">
    <citation type="submission" date="2018-02" db="EMBL/GenBank/DDBJ databases">
        <title>Complete genome sequencing of Faecalibacterium prausnitzii strains isolated from the human gut.</title>
        <authorList>
            <person name="Fitzgerald B.C."/>
            <person name="Shkoporov A.N."/>
            <person name="Ross P.R."/>
            <person name="Hill C."/>
        </authorList>
    </citation>
    <scope>NUCLEOTIDE SEQUENCE [LARGE SCALE GENOMIC DNA]</scope>
    <source>
        <strain evidence="2 3">APC942/32-1</strain>
    </source>
</reference>
<dbReference type="Proteomes" id="UP000251144">
    <property type="component" value="Unassembled WGS sequence"/>
</dbReference>
<keyword evidence="1" id="KW-0732">Signal</keyword>
<protein>
    <submittedName>
        <fullName evidence="2">Uncharacterized protein</fullName>
    </submittedName>
</protein>
<organism evidence="2 3">
    <name type="scientific">Faecalibacterium prausnitzii</name>
    <dbReference type="NCBI Taxonomy" id="853"/>
    <lineage>
        <taxon>Bacteria</taxon>
        <taxon>Bacillati</taxon>
        <taxon>Bacillota</taxon>
        <taxon>Clostridia</taxon>
        <taxon>Eubacteriales</taxon>
        <taxon>Oscillospiraceae</taxon>
        <taxon>Faecalibacterium</taxon>
    </lineage>
</organism>
<dbReference type="PROSITE" id="PS51257">
    <property type="entry name" value="PROKAR_LIPOPROTEIN"/>
    <property type="match status" value="1"/>
</dbReference>
<dbReference type="AlphaFoldDB" id="A0A329TLQ6"/>
<comment type="caution">
    <text evidence="2">The sequence shown here is derived from an EMBL/GenBank/DDBJ whole genome shotgun (WGS) entry which is preliminary data.</text>
</comment>
<accession>A0A329TLQ6</accession>
<dbReference type="EMBL" id="PRLB01000020">
    <property type="protein sequence ID" value="RAW50412.1"/>
    <property type="molecule type" value="Genomic_DNA"/>
</dbReference>